<name>A0A178J9Y5_9VIBR</name>
<evidence type="ECO:0000313" key="8">
    <source>
        <dbReference type="Proteomes" id="UP001150001"/>
    </source>
</evidence>
<sequence>MCLDKTIANLTIVGEEQVDTIIENIVHTQEPIVVGFLNQHGYNLISRHSAIESSFSEIDYLLRDGKGIEYACRYNGLDPKKNLNGTDFIPLLIRRVKEQITDAQFFSYGTEAPWLERGSKNLFGTEDAYCVDGFQDDEIYVEHFQSFQSEQLTVVVLAMGMPKQERIAGLLKNIAKGPVIIICGGAILDFQSGRVKRAPTFFRKLGLEWLYRLLREPKRLFNRYVIGIPLFFINIYRAKRATE</sequence>
<dbReference type="Proteomes" id="UP001150001">
    <property type="component" value="Unassembled WGS sequence"/>
</dbReference>
<dbReference type="CDD" id="cd06533">
    <property type="entry name" value="Glyco_transf_WecG_TagA"/>
    <property type="match status" value="1"/>
</dbReference>
<evidence type="ECO:0000256" key="2">
    <source>
        <dbReference type="ARBA" id="ARBA00022679"/>
    </source>
</evidence>
<dbReference type="AlphaFoldDB" id="A0A178J9Y5"/>
<gene>
    <name evidence="4" type="ORF">AZ468_22175</name>
    <name evidence="5" type="ORF">HOO69_21990</name>
    <name evidence="3" type="ORF">OPW20_02560</name>
</gene>
<keyword evidence="8" id="KW-1185">Reference proteome</keyword>
<dbReference type="EMBL" id="JAPFIT010000010">
    <property type="protein sequence ID" value="MDC5738929.1"/>
    <property type="molecule type" value="Genomic_DNA"/>
</dbReference>
<protein>
    <submittedName>
        <fullName evidence="3">WecB/TagA/CpsF family glycosyltransferase</fullName>
    </submittedName>
</protein>
<dbReference type="Proteomes" id="UP000094761">
    <property type="component" value="Unassembled WGS sequence"/>
</dbReference>
<evidence type="ECO:0000256" key="1">
    <source>
        <dbReference type="ARBA" id="ARBA00022676"/>
    </source>
</evidence>
<dbReference type="Proteomes" id="UP000501443">
    <property type="component" value="Chromosome 2"/>
</dbReference>
<evidence type="ECO:0000313" key="6">
    <source>
        <dbReference type="Proteomes" id="UP000094761"/>
    </source>
</evidence>
<proteinExistence type="predicted"/>
<dbReference type="OrthoDB" id="9808602at2"/>
<keyword evidence="2" id="KW-0808">Transferase</keyword>
<dbReference type="PANTHER" id="PTHR34136">
    <property type="match status" value="1"/>
</dbReference>
<dbReference type="RefSeq" id="WP_069669371.1">
    <property type="nucleotide sequence ID" value="NZ_CP053543.1"/>
</dbReference>
<dbReference type="EMBL" id="LUAX01000007">
    <property type="protein sequence ID" value="OAM98226.1"/>
    <property type="molecule type" value="Genomic_DNA"/>
</dbReference>
<dbReference type="NCBIfam" id="TIGR00696">
    <property type="entry name" value="wecG_tagA_cpsF"/>
    <property type="match status" value="1"/>
</dbReference>
<reference evidence="4 6" key="1">
    <citation type="submission" date="2016-03" db="EMBL/GenBank/DDBJ databases">
        <title>Draft genome sequence of the Vibrio tubiashii subs. europaeus.</title>
        <authorList>
            <person name="Spinard E."/>
            <person name="Dubert J."/>
            <person name="Nelson D.R."/>
            <person name="Barja J.L."/>
        </authorList>
    </citation>
    <scope>NUCLEOTIDE SEQUENCE [LARGE SCALE GENOMIC DNA]</scope>
    <source>
        <strain evidence="6">PP-638</strain>
        <strain evidence="4">PP2-638</strain>
    </source>
</reference>
<organism evidence="4 6">
    <name type="scientific">Vibrio europaeus</name>
    <dbReference type="NCBI Taxonomy" id="300876"/>
    <lineage>
        <taxon>Bacteria</taxon>
        <taxon>Pseudomonadati</taxon>
        <taxon>Pseudomonadota</taxon>
        <taxon>Gammaproteobacteria</taxon>
        <taxon>Vibrionales</taxon>
        <taxon>Vibrionaceae</taxon>
        <taxon>Vibrio</taxon>
        <taxon>Vibrio oreintalis group</taxon>
    </lineage>
</organism>
<evidence type="ECO:0000313" key="5">
    <source>
        <dbReference type="EMBL" id="QJY39209.1"/>
    </source>
</evidence>
<dbReference type="InterPro" id="IPR004629">
    <property type="entry name" value="WecG_TagA_CpsF"/>
</dbReference>
<dbReference type="Pfam" id="PF03808">
    <property type="entry name" value="Glyco_tran_WecG"/>
    <property type="match status" value="1"/>
</dbReference>
<dbReference type="GO" id="GO:0016758">
    <property type="term" value="F:hexosyltransferase activity"/>
    <property type="evidence" value="ECO:0007669"/>
    <property type="project" value="TreeGrafter"/>
</dbReference>
<dbReference type="EMBL" id="CP053543">
    <property type="protein sequence ID" value="QJY39209.1"/>
    <property type="molecule type" value="Genomic_DNA"/>
</dbReference>
<evidence type="ECO:0000313" key="7">
    <source>
        <dbReference type="Proteomes" id="UP000501443"/>
    </source>
</evidence>
<dbReference type="GeneID" id="78078441"/>
<evidence type="ECO:0000313" key="4">
    <source>
        <dbReference type="EMBL" id="OAM98226.1"/>
    </source>
</evidence>
<reference evidence="5 7" key="2">
    <citation type="submission" date="2020-05" db="EMBL/GenBank/DDBJ databases">
        <title>First description outside Europe of the emergent pathogen for shellfish aquaculture Vibrio europaeus.</title>
        <authorList>
            <person name="Dubert J."/>
            <person name="Rojas R."/>
        </authorList>
    </citation>
    <scope>NUCLEOTIDE SEQUENCE [LARGE SCALE GENOMIC DNA]</scope>
    <source>
        <strain evidence="5 7">NPI-1</strain>
    </source>
</reference>
<dbReference type="PANTHER" id="PTHR34136:SF1">
    <property type="entry name" value="UDP-N-ACETYL-D-MANNOSAMINURONIC ACID TRANSFERASE"/>
    <property type="match status" value="1"/>
</dbReference>
<keyword evidence="1" id="KW-0328">Glycosyltransferase</keyword>
<reference evidence="3" key="3">
    <citation type="submission" date="2022-11" db="EMBL/GenBank/DDBJ databases">
        <title>Role of the vibriolysin VemA secreted by the emergent pathogen Vibrio europaeus in the colonization of Manila clam mucus.</title>
        <authorList>
            <person name="Martinez C."/>
            <person name="Rodriguez S."/>
            <person name="Vences A."/>
            <person name="Barja J.L."/>
            <person name="Toranzo A.E."/>
            <person name="Dubert J."/>
        </authorList>
    </citation>
    <scope>NUCLEOTIDE SEQUENCE</scope>
    <source>
        <strain evidence="3">3454</strain>
    </source>
</reference>
<evidence type="ECO:0000313" key="3">
    <source>
        <dbReference type="EMBL" id="MDC5738929.1"/>
    </source>
</evidence>
<accession>A0A178J9Y5</accession>